<proteinExistence type="predicted"/>
<name>A0AAV3YVR7_9GAST</name>
<dbReference type="EMBL" id="BLXT01001496">
    <property type="protein sequence ID" value="GFN86148.1"/>
    <property type="molecule type" value="Genomic_DNA"/>
</dbReference>
<accession>A0AAV3YVR7</accession>
<organism evidence="1 2">
    <name type="scientific">Plakobranchus ocellatus</name>
    <dbReference type="NCBI Taxonomy" id="259542"/>
    <lineage>
        <taxon>Eukaryota</taxon>
        <taxon>Metazoa</taxon>
        <taxon>Spiralia</taxon>
        <taxon>Lophotrochozoa</taxon>
        <taxon>Mollusca</taxon>
        <taxon>Gastropoda</taxon>
        <taxon>Heterobranchia</taxon>
        <taxon>Euthyneura</taxon>
        <taxon>Panpulmonata</taxon>
        <taxon>Sacoglossa</taxon>
        <taxon>Placobranchoidea</taxon>
        <taxon>Plakobranchidae</taxon>
        <taxon>Plakobranchus</taxon>
    </lineage>
</organism>
<dbReference type="AlphaFoldDB" id="A0AAV3YVR7"/>
<reference evidence="1 2" key="1">
    <citation type="journal article" date="2021" name="Elife">
        <title>Chloroplast acquisition without the gene transfer in kleptoplastic sea slugs, Plakobranchus ocellatus.</title>
        <authorList>
            <person name="Maeda T."/>
            <person name="Takahashi S."/>
            <person name="Yoshida T."/>
            <person name="Shimamura S."/>
            <person name="Takaki Y."/>
            <person name="Nagai Y."/>
            <person name="Toyoda A."/>
            <person name="Suzuki Y."/>
            <person name="Arimoto A."/>
            <person name="Ishii H."/>
            <person name="Satoh N."/>
            <person name="Nishiyama T."/>
            <person name="Hasebe M."/>
            <person name="Maruyama T."/>
            <person name="Minagawa J."/>
            <person name="Obokata J."/>
            <person name="Shigenobu S."/>
        </authorList>
    </citation>
    <scope>NUCLEOTIDE SEQUENCE [LARGE SCALE GENOMIC DNA]</scope>
</reference>
<sequence>MEAQRQSLPNSNIPTIAFGLEGWGDVIPIPLHDRPARQKRIVLGTLLVFDRQDSETRILLQLQFTIPHNVTYPSVRIKRLRSGTKPIWVR</sequence>
<protein>
    <submittedName>
        <fullName evidence="1">Uncharacterized protein</fullName>
    </submittedName>
</protein>
<evidence type="ECO:0000313" key="2">
    <source>
        <dbReference type="Proteomes" id="UP000735302"/>
    </source>
</evidence>
<keyword evidence="2" id="KW-1185">Reference proteome</keyword>
<comment type="caution">
    <text evidence="1">The sequence shown here is derived from an EMBL/GenBank/DDBJ whole genome shotgun (WGS) entry which is preliminary data.</text>
</comment>
<dbReference type="Proteomes" id="UP000735302">
    <property type="component" value="Unassembled WGS sequence"/>
</dbReference>
<evidence type="ECO:0000313" key="1">
    <source>
        <dbReference type="EMBL" id="GFN86148.1"/>
    </source>
</evidence>
<gene>
    <name evidence="1" type="ORF">PoB_001265400</name>
</gene>